<keyword evidence="5" id="KW-0464">Manganese</keyword>
<dbReference type="InterPro" id="IPR004843">
    <property type="entry name" value="Calcineurin-like_PHP"/>
</dbReference>
<name>A0A4Q0SEH8_9BRAD</name>
<evidence type="ECO:0000256" key="2">
    <source>
        <dbReference type="ARBA" id="ARBA00022519"/>
    </source>
</evidence>
<keyword evidence="2" id="KW-0997">Cell inner membrane</keyword>
<dbReference type="AlphaFoldDB" id="A0A4Q0SEH8"/>
<dbReference type="GO" id="GO:0046872">
    <property type="term" value="F:metal ion binding"/>
    <property type="evidence" value="ECO:0007669"/>
    <property type="project" value="UniProtKB-KW"/>
</dbReference>
<dbReference type="SUPFAM" id="SSF56300">
    <property type="entry name" value="Metallo-dependent phosphatases"/>
    <property type="match status" value="1"/>
</dbReference>
<protein>
    <recommendedName>
        <fullName evidence="6">Calcineurin-like phosphoesterase domain-containing protein</fullName>
    </recommendedName>
</protein>
<feature type="domain" description="Calcineurin-like phosphoesterase" evidence="6">
    <location>
        <begin position="39"/>
        <end position="254"/>
    </location>
</feature>
<dbReference type="GO" id="GO:0008758">
    <property type="term" value="F:UDP-2,3-diacylglucosamine hydrolase activity"/>
    <property type="evidence" value="ECO:0007669"/>
    <property type="project" value="TreeGrafter"/>
</dbReference>
<dbReference type="Pfam" id="PF00149">
    <property type="entry name" value="Metallophos"/>
    <property type="match status" value="1"/>
</dbReference>
<evidence type="ECO:0000313" key="8">
    <source>
        <dbReference type="Proteomes" id="UP000289546"/>
    </source>
</evidence>
<keyword evidence="3" id="KW-0479">Metal-binding</keyword>
<organism evidence="7 8">
    <name type="scientific">Bradyrhizobium nanningense</name>
    <dbReference type="NCBI Taxonomy" id="1325118"/>
    <lineage>
        <taxon>Bacteria</taxon>
        <taxon>Pseudomonadati</taxon>
        <taxon>Pseudomonadota</taxon>
        <taxon>Alphaproteobacteria</taxon>
        <taxon>Hyphomicrobiales</taxon>
        <taxon>Nitrobacteraceae</taxon>
        <taxon>Bradyrhizobium</taxon>
    </lineage>
</organism>
<dbReference type="GO" id="GO:0009245">
    <property type="term" value="P:lipid A biosynthetic process"/>
    <property type="evidence" value="ECO:0007669"/>
    <property type="project" value="TreeGrafter"/>
</dbReference>
<dbReference type="PANTHER" id="PTHR34990">
    <property type="entry name" value="UDP-2,3-DIACYLGLUCOSAMINE HYDROLASE-RELATED"/>
    <property type="match status" value="1"/>
</dbReference>
<dbReference type="InterPro" id="IPR029052">
    <property type="entry name" value="Metallo-depent_PP-like"/>
</dbReference>
<evidence type="ECO:0000256" key="3">
    <source>
        <dbReference type="ARBA" id="ARBA00022723"/>
    </source>
</evidence>
<dbReference type="EMBL" id="LBJQ01000009">
    <property type="protein sequence ID" value="RXH37516.1"/>
    <property type="molecule type" value="Genomic_DNA"/>
</dbReference>
<reference evidence="7 8" key="1">
    <citation type="submission" date="2015-04" db="EMBL/GenBank/DDBJ databases">
        <title>Comparative genomics of rhizobia nodulating Arachis hypogaea in China.</title>
        <authorList>
            <person name="Li Y."/>
        </authorList>
    </citation>
    <scope>NUCLEOTIDE SEQUENCE [LARGE SCALE GENOMIC DNA]</scope>
    <source>
        <strain evidence="7 8">CCBAU 51757</strain>
    </source>
</reference>
<keyword evidence="4" id="KW-0472">Membrane</keyword>
<dbReference type="Proteomes" id="UP000289546">
    <property type="component" value="Unassembled WGS sequence"/>
</dbReference>
<proteinExistence type="predicted"/>
<gene>
    <name evidence="7" type="ORF">XH99_05305</name>
</gene>
<accession>A0A4Q0SEH8</accession>
<evidence type="ECO:0000313" key="7">
    <source>
        <dbReference type="EMBL" id="RXH37516.1"/>
    </source>
</evidence>
<dbReference type="PANTHER" id="PTHR34990:SF2">
    <property type="entry name" value="BLL8164 PROTEIN"/>
    <property type="match status" value="1"/>
</dbReference>
<evidence type="ECO:0000259" key="6">
    <source>
        <dbReference type="Pfam" id="PF00149"/>
    </source>
</evidence>
<dbReference type="RefSeq" id="WP_245471620.1">
    <property type="nucleotide sequence ID" value="NZ_LBJQ01000009.1"/>
</dbReference>
<dbReference type="InterPro" id="IPR043461">
    <property type="entry name" value="LpxH-like"/>
</dbReference>
<dbReference type="GO" id="GO:0016020">
    <property type="term" value="C:membrane"/>
    <property type="evidence" value="ECO:0007669"/>
    <property type="project" value="GOC"/>
</dbReference>
<keyword evidence="1" id="KW-1003">Cell membrane</keyword>
<evidence type="ECO:0000256" key="1">
    <source>
        <dbReference type="ARBA" id="ARBA00022475"/>
    </source>
</evidence>
<keyword evidence="8" id="KW-1185">Reference proteome</keyword>
<comment type="caution">
    <text evidence="7">The sequence shown here is derived from an EMBL/GenBank/DDBJ whole genome shotgun (WGS) entry which is preliminary data.</text>
</comment>
<evidence type="ECO:0000256" key="4">
    <source>
        <dbReference type="ARBA" id="ARBA00023136"/>
    </source>
</evidence>
<sequence>MVAIILAFPVADVRADDANAPGVAQVPYQAPAASPRHSVFISDLHFGVGKQAGAAWDPTEDFRWPRALEGFLNRITEDGEQRVDLVIVGDFLELWQPPADIKCGGAGADLGCTIDEMAALVEKVAAEHAGDLGLLRAFAERGENRLHIIVGNHDSTLRYAAIWNALGAALNAASGRINLVTEGVWISADGRILAEHGNQIGQDVNKYATWPAISRHVDGKDYIVRPWGELFVQRLFNDQERTYSIIDNLSPETAGARYRAADRGLWGSASDVARLLSFNLLETSLRQKSVMLGKPPAGKVNWDIGIARGKGAMLFLYALPKEDPLRQQLSRDDEEAMAIKSELTKLANDKEQLPDAEVQQLCDMIAANEKDQICWDMQLGSLVEHFLSSKSKVMAKHLAARQADHKSMRVFIYGHTHQYEEPWRVDVEGSPVTITIANTGAFQRLIDDAGFIRRLGGREPQEALRSMSLEELPPCYTAVVVSAPAPGQLPVPKTVAWHMPEDGAGSFTTPDDPRCH</sequence>
<evidence type="ECO:0000256" key="5">
    <source>
        <dbReference type="ARBA" id="ARBA00023211"/>
    </source>
</evidence>